<dbReference type="Pfam" id="PF00027">
    <property type="entry name" value="cNMP_binding"/>
    <property type="match status" value="1"/>
</dbReference>
<dbReference type="AlphaFoldDB" id="A0A7T7XKE6"/>
<feature type="transmembrane region" description="Helical" evidence="6">
    <location>
        <begin position="104"/>
        <end position="125"/>
    </location>
</feature>
<dbReference type="SMART" id="SM00100">
    <property type="entry name" value="cNMP"/>
    <property type="match status" value="1"/>
</dbReference>
<dbReference type="Proteomes" id="UP000595917">
    <property type="component" value="Chromosome"/>
</dbReference>
<dbReference type="Pfam" id="PF03631">
    <property type="entry name" value="Virul_fac_BrkB"/>
    <property type="match status" value="1"/>
</dbReference>
<keyword evidence="4 6" id="KW-1133">Transmembrane helix</keyword>
<dbReference type="CDD" id="cd00038">
    <property type="entry name" value="CAP_ED"/>
    <property type="match status" value="1"/>
</dbReference>
<evidence type="ECO:0000313" key="9">
    <source>
        <dbReference type="Proteomes" id="UP000595917"/>
    </source>
</evidence>
<feature type="transmembrane region" description="Helical" evidence="6">
    <location>
        <begin position="145"/>
        <end position="164"/>
    </location>
</feature>
<dbReference type="InterPro" id="IPR018490">
    <property type="entry name" value="cNMP-bd_dom_sf"/>
</dbReference>
<evidence type="ECO:0000256" key="6">
    <source>
        <dbReference type="SAM" id="Phobius"/>
    </source>
</evidence>
<evidence type="ECO:0000256" key="4">
    <source>
        <dbReference type="ARBA" id="ARBA00022989"/>
    </source>
</evidence>
<dbReference type="KEGG" id="bhc:JFL75_13950"/>
<evidence type="ECO:0000256" key="1">
    <source>
        <dbReference type="ARBA" id="ARBA00004651"/>
    </source>
</evidence>
<protein>
    <submittedName>
        <fullName evidence="8">YihY/virulence factor BrkB family protein</fullName>
    </submittedName>
</protein>
<dbReference type="PANTHER" id="PTHR30213">
    <property type="entry name" value="INNER MEMBRANE PROTEIN YHJD"/>
    <property type="match status" value="1"/>
</dbReference>
<feature type="transmembrane region" description="Helical" evidence="6">
    <location>
        <begin position="247"/>
        <end position="272"/>
    </location>
</feature>
<dbReference type="RefSeq" id="WP_215625345.1">
    <property type="nucleotide sequence ID" value="NZ_CP067089.2"/>
</dbReference>
<evidence type="ECO:0000256" key="5">
    <source>
        <dbReference type="ARBA" id="ARBA00023136"/>
    </source>
</evidence>
<dbReference type="SUPFAM" id="SSF51206">
    <property type="entry name" value="cAMP-binding domain-like"/>
    <property type="match status" value="1"/>
</dbReference>
<accession>A0A7T7XKE6</accession>
<sequence length="452" mass="50527">MAAVKYSSRNSWIKSYIEAVVQRFTITFQLFSQNGLANHAAAGAYGFLLSAAPALLIISFFVSRALQSSPETVVEIIKELDFINQAFNIDTLIESFVNTAHPGIPGVISVISVLWAARVFALSLLRGLKVVFSDSSNGYAMRNYVISFIIELGVIVIAIIILLSSRSAIQLYGAFGLLFPDNPFFSRFFNGIFSYAGLGLITYAAYRIVPVNAPRRSAAIKGTLVCLAIYWVVSLGFRLFINPTRYNFLYGALGSLIMLLANVYFFFLAFFYGAQMSFVIDSFDALLFSKLRQVLLGERAPAGKKVKKNRFERRLFNSARGPLKKYLRKFKQGELILTKGDKTRDVYYIISGEVAVHLDEEDCDPYTKVATIKQGSFFGEMEFLLSDSRHATIKALTDLVVMVLPPKLFDNIIKTDPGTDRQIIENLSKQLRRTNEKLVECRKGSDEITPAP</sequence>
<proteinExistence type="predicted"/>
<keyword evidence="2" id="KW-1003">Cell membrane</keyword>
<dbReference type="Gene3D" id="2.60.120.10">
    <property type="entry name" value="Jelly Rolls"/>
    <property type="match status" value="1"/>
</dbReference>
<feature type="transmembrane region" description="Helical" evidence="6">
    <location>
        <begin position="184"/>
        <end position="206"/>
    </location>
</feature>
<dbReference type="InterPro" id="IPR000595">
    <property type="entry name" value="cNMP-bd_dom"/>
</dbReference>
<evidence type="ECO:0000259" key="7">
    <source>
        <dbReference type="PROSITE" id="PS50042"/>
    </source>
</evidence>
<comment type="subcellular location">
    <subcellularLocation>
        <location evidence="1">Cell membrane</location>
        <topology evidence="1">Multi-pass membrane protein</topology>
    </subcellularLocation>
</comment>
<dbReference type="GO" id="GO:0005886">
    <property type="term" value="C:plasma membrane"/>
    <property type="evidence" value="ECO:0007669"/>
    <property type="project" value="UniProtKB-SubCell"/>
</dbReference>
<evidence type="ECO:0000256" key="2">
    <source>
        <dbReference type="ARBA" id="ARBA00022475"/>
    </source>
</evidence>
<evidence type="ECO:0000313" key="8">
    <source>
        <dbReference type="EMBL" id="QQO08039.1"/>
    </source>
</evidence>
<evidence type="ECO:0000256" key="3">
    <source>
        <dbReference type="ARBA" id="ARBA00022692"/>
    </source>
</evidence>
<organism evidence="8 9">
    <name type="scientific">Breznakiella homolactica</name>
    <dbReference type="NCBI Taxonomy" id="2798577"/>
    <lineage>
        <taxon>Bacteria</taxon>
        <taxon>Pseudomonadati</taxon>
        <taxon>Spirochaetota</taxon>
        <taxon>Spirochaetia</taxon>
        <taxon>Spirochaetales</taxon>
        <taxon>Breznakiellaceae</taxon>
        <taxon>Breznakiella</taxon>
    </lineage>
</organism>
<keyword evidence="3 6" id="KW-0812">Transmembrane</keyword>
<keyword evidence="5 6" id="KW-0472">Membrane</keyword>
<dbReference type="InterPro" id="IPR014710">
    <property type="entry name" value="RmlC-like_jellyroll"/>
</dbReference>
<gene>
    <name evidence="8" type="ORF">JFL75_13950</name>
</gene>
<reference evidence="8" key="1">
    <citation type="submission" date="2021-01" db="EMBL/GenBank/DDBJ databases">
        <title>Description of Breznakiella homolactica.</title>
        <authorList>
            <person name="Song Y."/>
            <person name="Brune A."/>
        </authorList>
    </citation>
    <scope>NUCLEOTIDE SEQUENCE</scope>
    <source>
        <strain evidence="8">RmG30</strain>
    </source>
</reference>
<dbReference type="InterPro" id="IPR017039">
    <property type="entry name" value="Virul_fac_BrkB"/>
</dbReference>
<feature type="transmembrane region" description="Helical" evidence="6">
    <location>
        <begin position="218"/>
        <end position="241"/>
    </location>
</feature>
<dbReference type="PANTHER" id="PTHR30213:SF0">
    <property type="entry name" value="UPF0761 MEMBRANE PROTEIN YIHY"/>
    <property type="match status" value="1"/>
</dbReference>
<dbReference type="PROSITE" id="PS50042">
    <property type="entry name" value="CNMP_BINDING_3"/>
    <property type="match status" value="1"/>
</dbReference>
<keyword evidence="9" id="KW-1185">Reference proteome</keyword>
<feature type="transmembrane region" description="Helical" evidence="6">
    <location>
        <begin position="42"/>
        <end position="62"/>
    </location>
</feature>
<feature type="domain" description="Cyclic nucleotide-binding" evidence="7">
    <location>
        <begin position="328"/>
        <end position="430"/>
    </location>
</feature>
<dbReference type="EMBL" id="CP067089">
    <property type="protein sequence ID" value="QQO08039.1"/>
    <property type="molecule type" value="Genomic_DNA"/>
</dbReference>
<name>A0A7T7XKE6_9SPIR</name>